<accession>A0A974XRB5</accession>
<dbReference type="KEGG" id="scyp:JYB88_10345"/>
<dbReference type="Proteomes" id="UP000663281">
    <property type="component" value="Chromosome"/>
</dbReference>
<keyword evidence="2" id="KW-1185">Reference proteome</keyword>
<name>A0A974XRB5_9GAMM</name>
<dbReference type="InterPro" id="IPR019099">
    <property type="entry name" value="Uncharacterised_PGPGW_TM"/>
</dbReference>
<dbReference type="Pfam" id="PF09656">
    <property type="entry name" value="PGPGW"/>
    <property type="match status" value="1"/>
</dbReference>
<dbReference type="EMBL" id="CP071504">
    <property type="protein sequence ID" value="QSX31871.1"/>
    <property type="molecule type" value="Genomic_DNA"/>
</dbReference>
<organism evidence="1 2">
    <name type="scientific">Shewanella cyperi</name>
    <dbReference type="NCBI Taxonomy" id="2814292"/>
    <lineage>
        <taxon>Bacteria</taxon>
        <taxon>Pseudomonadati</taxon>
        <taxon>Pseudomonadota</taxon>
        <taxon>Gammaproteobacteria</taxon>
        <taxon>Alteromonadales</taxon>
        <taxon>Shewanellaceae</taxon>
        <taxon>Shewanella</taxon>
    </lineage>
</organism>
<evidence type="ECO:0000313" key="1">
    <source>
        <dbReference type="EMBL" id="QSX31871.1"/>
    </source>
</evidence>
<dbReference type="AlphaFoldDB" id="A0A974XRB5"/>
<evidence type="ECO:0000313" key="2">
    <source>
        <dbReference type="Proteomes" id="UP000663281"/>
    </source>
</evidence>
<sequence length="76" mass="8626">MHKPVRKTLLTLIGGLLTLTGLILLLMPGPAWLLLPLGLTLLAMEYPWARPYLARSQKAMTAGLNWLDKLWRRISF</sequence>
<gene>
    <name evidence="1" type="ORF">JYB88_10345</name>
</gene>
<reference evidence="1 2" key="1">
    <citation type="submission" date="2021-03" db="EMBL/GenBank/DDBJ databases">
        <title>Novel species identification of genus Shewanella.</title>
        <authorList>
            <person name="Liu G."/>
            <person name="Zhang Q."/>
        </authorList>
    </citation>
    <scope>NUCLEOTIDE SEQUENCE [LARGE SCALE GENOMIC DNA]</scope>
    <source>
        <strain evidence="1 2">FJAT-53726</strain>
    </source>
</reference>
<protein>
    <submittedName>
        <fullName evidence="1">Tellurium resistance protein TerC</fullName>
    </submittedName>
</protein>
<proteinExistence type="predicted"/>